<comment type="caution">
    <text evidence="3">The sequence shown here is derived from an EMBL/GenBank/DDBJ whole genome shotgun (WGS) entry which is preliminary data.</text>
</comment>
<feature type="domain" description="Peptidase S74" evidence="2">
    <location>
        <begin position="211"/>
        <end position="301"/>
    </location>
</feature>
<dbReference type="RefSeq" id="WP_182958678.1">
    <property type="nucleotide sequence ID" value="NZ_WNXC01000005.1"/>
</dbReference>
<dbReference type="PROSITE" id="PS51688">
    <property type="entry name" value="ICA"/>
    <property type="match status" value="1"/>
</dbReference>
<feature type="coiled-coil region" evidence="1">
    <location>
        <begin position="287"/>
        <end position="324"/>
    </location>
</feature>
<dbReference type="Pfam" id="PF13884">
    <property type="entry name" value="Peptidase_S74"/>
    <property type="match status" value="1"/>
</dbReference>
<protein>
    <recommendedName>
        <fullName evidence="2">Peptidase S74 domain-containing protein</fullName>
    </recommendedName>
</protein>
<evidence type="ECO:0000259" key="2">
    <source>
        <dbReference type="PROSITE" id="PS51688"/>
    </source>
</evidence>
<dbReference type="EMBL" id="WNXC01000005">
    <property type="protein sequence ID" value="MBB2150115.1"/>
    <property type="molecule type" value="Genomic_DNA"/>
</dbReference>
<dbReference type="InterPro" id="IPR030392">
    <property type="entry name" value="S74_ICA"/>
</dbReference>
<evidence type="ECO:0000313" key="3">
    <source>
        <dbReference type="EMBL" id="MBB2150115.1"/>
    </source>
</evidence>
<name>A0ABR6EXZ7_9SPHI</name>
<keyword evidence="4" id="KW-1185">Reference proteome</keyword>
<organism evidence="3 4">
    <name type="scientific">Pedobacter gandavensis</name>
    <dbReference type="NCBI Taxonomy" id="2679963"/>
    <lineage>
        <taxon>Bacteria</taxon>
        <taxon>Pseudomonadati</taxon>
        <taxon>Bacteroidota</taxon>
        <taxon>Sphingobacteriia</taxon>
        <taxon>Sphingobacteriales</taxon>
        <taxon>Sphingobacteriaceae</taxon>
        <taxon>Pedobacter</taxon>
    </lineage>
</organism>
<proteinExistence type="predicted"/>
<sequence>MKNFEKAKKRFENYIPMKAIYTFCGLLCLASFSAVGQVKVIGALEPNDLTDKYSTHSDIYGKGGFRSVASNKERDEITPARRSVGMLVYSIQEEKFFQLKGGLANSNWVESQMGGGNDGGGNTGILTLEKGGTGAATAEEARVNLGLGTLAIQNKDAVEITKGAIDGTLIGNSTPAQGKFTTLDVNSELTVTGQVIVNGDIKASGDVTANSDIRLKKNIVTLPPVSEQLRRLHAVSYDRRDMDLHQIGFIAQNVQEFFPSLVKVDSDPKKTLSLNYQSMTVPLLKGWQEHDEEIAIQQRELKSLKSEVEELKKAVAELKELLKAKK</sequence>
<reference evidence="3 4" key="1">
    <citation type="submission" date="2019-11" db="EMBL/GenBank/DDBJ databases">
        <title>Description of Pedobacter sp. LMG 31462T.</title>
        <authorList>
            <person name="Carlier A."/>
            <person name="Qi S."/>
            <person name="Vandamme P."/>
        </authorList>
    </citation>
    <scope>NUCLEOTIDE SEQUENCE [LARGE SCALE GENOMIC DNA]</scope>
    <source>
        <strain evidence="3 4">LMG 31462</strain>
    </source>
</reference>
<keyword evidence="1" id="KW-0175">Coiled coil</keyword>
<dbReference type="Proteomes" id="UP000636110">
    <property type="component" value="Unassembled WGS sequence"/>
</dbReference>
<evidence type="ECO:0000256" key="1">
    <source>
        <dbReference type="SAM" id="Coils"/>
    </source>
</evidence>
<gene>
    <name evidence="3" type="ORF">GM920_14530</name>
</gene>
<evidence type="ECO:0000313" key="4">
    <source>
        <dbReference type="Proteomes" id="UP000636110"/>
    </source>
</evidence>
<accession>A0ABR6EXZ7</accession>